<name>A0AB36SMT5_9BACI</name>
<organism evidence="2 5">
    <name type="scientific">Bacillus toyonensis</name>
    <dbReference type="NCBI Taxonomy" id="155322"/>
    <lineage>
        <taxon>Bacteria</taxon>
        <taxon>Bacillati</taxon>
        <taxon>Bacillota</taxon>
        <taxon>Bacilli</taxon>
        <taxon>Bacillales</taxon>
        <taxon>Bacillaceae</taxon>
        <taxon>Bacillus</taxon>
        <taxon>Bacillus cereus group</taxon>
    </lineage>
</organism>
<feature type="transmembrane region" description="Helical" evidence="1">
    <location>
        <begin position="35"/>
        <end position="53"/>
    </location>
</feature>
<evidence type="ECO:0000313" key="5">
    <source>
        <dbReference type="Proteomes" id="UP000220934"/>
    </source>
</evidence>
<dbReference type="RefSeq" id="WP_000462902.1">
    <property type="nucleotide sequence ID" value="NZ_CP036055.1"/>
</dbReference>
<gene>
    <name evidence="3" type="ORF">CN551_12130</name>
    <name evidence="2" type="ORF">CN596_12075</name>
</gene>
<reference evidence="4 5" key="1">
    <citation type="submission" date="2017-09" db="EMBL/GenBank/DDBJ databases">
        <title>Large-scale bioinformatics analysis of Bacillus genomes uncovers conserved roles of natural products in bacterial physiology.</title>
        <authorList>
            <consortium name="Agbiome Team Llc"/>
            <person name="Bleich R.M."/>
            <person name="Kirk G.J."/>
            <person name="Santa Maria K.C."/>
            <person name="Allen S.E."/>
            <person name="Farag S."/>
            <person name="Shank E.A."/>
            <person name="Bowers A."/>
        </authorList>
    </citation>
    <scope>NUCLEOTIDE SEQUENCE [LARGE SCALE GENOMIC DNA]</scope>
    <source>
        <strain evidence="3 4">AFS027629</strain>
        <strain evidence="2 5">AFS027958</strain>
    </source>
</reference>
<evidence type="ECO:0000313" key="2">
    <source>
        <dbReference type="EMBL" id="PEN54714.1"/>
    </source>
</evidence>
<evidence type="ECO:0000256" key="1">
    <source>
        <dbReference type="SAM" id="Phobius"/>
    </source>
</evidence>
<dbReference type="Proteomes" id="UP000220078">
    <property type="component" value="Unassembled WGS sequence"/>
</dbReference>
<evidence type="ECO:0000313" key="3">
    <source>
        <dbReference type="EMBL" id="PEN88751.1"/>
    </source>
</evidence>
<keyword evidence="1" id="KW-0472">Membrane</keyword>
<sequence>MFEQRKKRMFVIILLGIALTVDLTAKQLGYYTVAGVSVLFGIAVSLAWIVEIIRDKNKAEKQDDN</sequence>
<accession>A0AB36SMT5</accession>
<protein>
    <submittedName>
        <fullName evidence="2">Uncharacterized protein</fullName>
    </submittedName>
</protein>
<keyword evidence="1" id="KW-1133">Transmembrane helix</keyword>
<dbReference type="Proteomes" id="UP000220934">
    <property type="component" value="Unassembled WGS sequence"/>
</dbReference>
<keyword evidence="1" id="KW-0812">Transmembrane</keyword>
<comment type="caution">
    <text evidence="2">The sequence shown here is derived from an EMBL/GenBank/DDBJ whole genome shotgun (WGS) entry which is preliminary data.</text>
</comment>
<dbReference type="EMBL" id="NUAJ01000012">
    <property type="protein sequence ID" value="PEN54714.1"/>
    <property type="molecule type" value="Genomic_DNA"/>
</dbReference>
<dbReference type="AlphaFoldDB" id="A0AB36SMT5"/>
<evidence type="ECO:0000313" key="4">
    <source>
        <dbReference type="Proteomes" id="UP000220078"/>
    </source>
</evidence>
<proteinExistence type="predicted"/>
<dbReference type="EMBL" id="NUAP01000024">
    <property type="protein sequence ID" value="PEN88751.1"/>
    <property type="molecule type" value="Genomic_DNA"/>
</dbReference>